<protein>
    <submittedName>
        <fullName evidence="2">Uncharacterized protein</fullName>
    </submittedName>
</protein>
<dbReference type="RefSeq" id="WP_320425572.1">
    <property type="nucleotide sequence ID" value="NZ_JAXCLA010000008.1"/>
</dbReference>
<sequence length="93" mass="9740">MQRVVDGHRGDGAVPESDGQLVEASHNVTSRIDVDLNARPEATTDKTAETDRLAPMHNIAITGALATDIESGKVHATLKNTPPMAAMPSAALI</sequence>
<reference evidence="2 3" key="1">
    <citation type="submission" date="2023-11" db="EMBL/GenBank/DDBJ databases">
        <title>Paucibacter sp. nov., isolated from fresh soil in Korea.</title>
        <authorList>
            <person name="Le N.T.T."/>
        </authorList>
    </citation>
    <scope>NUCLEOTIDE SEQUENCE [LARGE SCALE GENOMIC DNA]</scope>
    <source>
        <strain evidence="2 3">R3-3</strain>
    </source>
</reference>
<keyword evidence="3" id="KW-1185">Reference proteome</keyword>
<organism evidence="2 3">
    <name type="scientific">Roseateles agri</name>
    <dbReference type="NCBI Taxonomy" id="3098619"/>
    <lineage>
        <taxon>Bacteria</taxon>
        <taxon>Pseudomonadati</taxon>
        <taxon>Pseudomonadota</taxon>
        <taxon>Betaproteobacteria</taxon>
        <taxon>Burkholderiales</taxon>
        <taxon>Sphaerotilaceae</taxon>
        <taxon>Roseateles</taxon>
    </lineage>
</organism>
<feature type="compositionally biased region" description="Basic and acidic residues" evidence="1">
    <location>
        <begin position="1"/>
        <end position="11"/>
    </location>
</feature>
<comment type="caution">
    <text evidence="2">The sequence shown here is derived from an EMBL/GenBank/DDBJ whole genome shotgun (WGS) entry which is preliminary data.</text>
</comment>
<gene>
    <name evidence="2" type="ORF">SNE35_24115</name>
</gene>
<accession>A0ABU5DMR5</accession>
<dbReference type="Proteomes" id="UP001285263">
    <property type="component" value="Unassembled WGS sequence"/>
</dbReference>
<evidence type="ECO:0000256" key="1">
    <source>
        <dbReference type="SAM" id="MobiDB-lite"/>
    </source>
</evidence>
<proteinExistence type="predicted"/>
<evidence type="ECO:0000313" key="3">
    <source>
        <dbReference type="Proteomes" id="UP001285263"/>
    </source>
</evidence>
<dbReference type="EMBL" id="JAXCLA010000008">
    <property type="protein sequence ID" value="MDY0747610.1"/>
    <property type="molecule type" value="Genomic_DNA"/>
</dbReference>
<feature type="region of interest" description="Disordered" evidence="1">
    <location>
        <begin position="1"/>
        <end position="27"/>
    </location>
</feature>
<evidence type="ECO:0000313" key="2">
    <source>
        <dbReference type="EMBL" id="MDY0747610.1"/>
    </source>
</evidence>
<name>A0ABU5DMR5_9BURK</name>